<keyword evidence="1" id="KW-0175">Coiled coil</keyword>
<evidence type="ECO:0000313" key="4">
    <source>
        <dbReference type="Proteomes" id="UP000524404"/>
    </source>
</evidence>
<dbReference type="Proteomes" id="UP000524404">
    <property type="component" value="Unassembled WGS sequence"/>
</dbReference>
<feature type="signal peptide" evidence="2">
    <location>
        <begin position="1"/>
        <end position="20"/>
    </location>
</feature>
<gene>
    <name evidence="3" type="ORF">HNP25_004174</name>
</gene>
<keyword evidence="4" id="KW-1185">Reference proteome</keyword>
<feature type="chain" id="PRO_5032967241" description="Chaperone of endosialidase" evidence="2">
    <location>
        <begin position="21"/>
        <end position="728"/>
    </location>
</feature>
<organism evidence="3 4">
    <name type="scientific">Arcicella rosea</name>
    <dbReference type="NCBI Taxonomy" id="502909"/>
    <lineage>
        <taxon>Bacteria</taxon>
        <taxon>Pseudomonadati</taxon>
        <taxon>Bacteroidota</taxon>
        <taxon>Cytophagia</taxon>
        <taxon>Cytophagales</taxon>
        <taxon>Flectobacillaceae</taxon>
        <taxon>Arcicella</taxon>
    </lineage>
</organism>
<protein>
    <recommendedName>
        <fullName evidence="5">Chaperone of endosialidase</fullName>
    </recommendedName>
</protein>
<dbReference type="RefSeq" id="WP_184137378.1">
    <property type="nucleotide sequence ID" value="NZ_JACHKT010000047.1"/>
</dbReference>
<feature type="coiled-coil region" evidence="1">
    <location>
        <begin position="694"/>
        <end position="728"/>
    </location>
</feature>
<proteinExistence type="predicted"/>
<evidence type="ECO:0000256" key="2">
    <source>
        <dbReference type="SAM" id="SignalP"/>
    </source>
</evidence>
<evidence type="ECO:0008006" key="5">
    <source>
        <dbReference type="Google" id="ProtNLM"/>
    </source>
</evidence>
<sequence>MKKIYTLIVLLLLIVQQSFSQNTFPTTGNVGIGTASPTERLEVNGIIKQVFGKYYYKISDTTDVIIKTSRSDNNQPGYFKTNGWGKFSFSTGLAVGYDFPTNNSAGLLVNGNVGFGTLTPSEKLDVVGNLKYSQLLKPNGITGTDKQVLMNIGGTSNAWTTLTTTHLSDFSTEMAKYLKANGGALTGNITLPSDKTLTFNDKTGVFPTTLQGGIAWDLNQGDKASIYAYQPTADNMNFVFQVADDGNDKFVFKRKHWEGTNSDVYHLYMDNYKTVFNYPDLDGPTGTSKNIDFYIMGNGQPNKNISNPIFKTVASTNRVGINNGNPQDALDINGSLRLNGKLKYGSNYSRTENRNDAGLKGEADAQSGFFETSTPINYPKNATSWWHLLDIRHSNSTNNYAMQLSGSFFDQKLYFRKTNNNPAQAWREIPTLDTTGALTLSGNLTLTGKLKYGANDSRTEIRDNAGLRGDAGAQSGFFITQTPVNYPKNASSWWHLLDVRTTGTTNNYAMQFSGSFFDQKLYFRKVNDNPAQAWVEVPTIDTTGRIKFDNDMAFSKKPVIIGGTMYGGAIRFSANSTTANNRNLELGNLNNSGAFSSSVTISSENGNVSIGSPTIQSAYKLAVTGDMIAERVVVKLRTTWPDYVFNNSYQLPTLNDVEKYIKQNHHLPNIPSADEVEKNGVDVGKINAKLMEKVEELTLYLIEQNKKIEALEKKNIELEKAILKVKEN</sequence>
<evidence type="ECO:0000313" key="3">
    <source>
        <dbReference type="EMBL" id="MBB6005500.1"/>
    </source>
</evidence>
<dbReference type="AlphaFoldDB" id="A0A841EYT0"/>
<evidence type="ECO:0000256" key="1">
    <source>
        <dbReference type="SAM" id="Coils"/>
    </source>
</evidence>
<reference evidence="3 4" key="1">
    <citation type="submission" date="2020-08" db="EMBL/GenBank/DDBJ databases">
        <title>Functional genomics of gut bacteria from endangered species of beetles.</title>
        <authorList>
            <person name="Carlos-Shanley C."/>
        </authorList>
    </citation>
    <scope>NUCLEOTIDE SEQUENCE [LARGE SCALE GENOMIC DNA]</scope>
    <source>
        <strain evidence="3 4">S00070</strain>
    </source>
</reference>
<keyword evidence="2" id="KW-0732">Signal</keyword>
<dbReference type="EMBL" id="JACHKT010000047">
    <property type="protein sequence ID" value="MBB6005500.1"/>
    <property type="molecule type" value="Genomic_DNA"/>
</dbReference>
<name>A0A841EYT0_9BACT</name>
<accession>A0A841EYT0</accession>
<comment type="caution">
    <text evidence="3">The sequence shown here is derived from an EMBL/GenBank/DDBJ whole genome shotgun (WGS) entry which is preliminary data.</text>
</comment>